<protein>
    <recommendedName>
        <fullName evidence="2">YHS domain-containing protein</fullName>
    </recommendedName>
</protein>
<gene>
    <name evidence="1" type="ORF">METZ01_LOCUS158339</name>
</gene>
<proteinExistence type="predicted"/>
<evidence type="ECO:0000313" key="1">
    <source>
        <dbReference type="EMBL" id="SVB05485.1"/>
    </source>
</evidence>
<organism evidence="1">
    <name type="scientific">marine metagenome</name>
    <dbReference type="NCBI Taxonomy" id="408172"/>
    <lineage>
        <taxon>unclassified sequences</taxon>
        <taxon>metagenomes</taxon>
        <taxon>ecological metagenomes</taxon>
    </lineage>
</organism>
<evidence type="ECO:0008006" key="2">
    <source>
        <dbReference type="Google" id="ProtNLM"/>
    </source>
</evidence>
<sequence>MNLIRRILLTASFILACSAMAQEAPKQTLCPLMVDDEIDLEEFVVFKGVKVFMCCGSCKEMWDKNPEYFAVVCQEQAPQLKAVASKEIKPLKQLFCPVYADVRVHPKSLSIEHEGRTIYFSKKRAVSRFKANPKKYLKNLP</sequence>
<dbReference type="EMBL" id="UINC01027005">
    <property type="protein sequence ID" value="SVB05485.1"/>
    <property type="molecule type" value="Genomic_DNA"/>
</dbReference>
<reference evidence="1" key="1">
    <citation type="submission" date="2018-05" db="EMBL/GenBank/DDBJ databases">
        <authorList>
            <person name="Lanie J.A."/>
            <person name="Ng W.-L."/>
            <person name="Kazmierczak K.M."/>
            <person name="Andrzejewski T.M."/>
            <person name="Davidsen T.M."/>
            <person name="Wayne K.J."/>
            <person name="Tettelin H."/>
            <person name="Glass J.I."/>
            <person name="Rusch D."/>
            <person name="Podicherti R."/>
            <person name="Tsui H.-C.T."/>
            <person name="Winkler M.E."/>
        </authorList>
    </citation>
    <scope>NUCLEOTIDE SEQUENCE</scope>
</reference>
<dbReference type="PROSITE" id="PS51257">
    <property type="entry name" value="PROKAR_LIPOPROTEIN"/>
    <property type="match status" value="1"/>
</dbReference>
<name>A0A382AVD4_9ZZZZ</name>
<accession>A0A382AVD4</accession>
<dbReference type="AlphaFoldDB" id="A0A382AVD4"/>